<keyword evidence="5" id="KW-1185">Reference proteome</keyword>
<dbReference type="AlphaFoldDB" id="A0A8H9GEV6"/>
<organism evidence="4 5">
    <name type="scientific">Promicromonospora citrea</name>
    <dbReference type="NCBI Taxonomy" id="43677"/>
    <lineage>
        <taxon>Bacteria</taxon>
        <taxon>Bacillati</taxon>
        <taxon>Actinomycetota</taxon>
        <taxon>Actinomycetes</taxon>
        <taxon>Micrococcales</taxon>
        <taxon>Promicromonosporaceae</taxon>
        <taxon>Promicromonospora</taxon>
    </lineage>
</organism>
<gene>
    <name evidence="4" type="ORF">GCM10010102_09070</name>
</gene>
<dbReference type="RefSeq" id="WP_212759799.1">
    <property type="nucleotide sequence ID" value="NZ_BMPT01000003.1"/>
</dbReference>
<feature type="region of interest" description="Disordered" evidence="1">
    <location>
        <begin position="58"/>
        <end position="77"/>
    </location>
</feature>
<sequence>MIFVVLGAAFAVGALGYELGDLLDMGPGYLPLVLGLVLAVLGVACVVKAYVAPDAPPSDVAHPGSGPDPEAEADGDGAAVEQPDLRPLAGLEWRPVVMIAGAIVFFALTVDGLGVIPAIFGSVLLAALARGGVPWLRTIVTALGLTVLAWVIFVLALQLRLPLFGDWLGG</sequence>
<accession>A0A8H9GEV6</accession>
<name>A0A8H9GEV6_9MICO</name>
<keyword evidence="2" id="KW-1133">Transmembrane helix</keyword>
<evidence type="ECO:0000259" key="3">
    <source>
        <dbReference type="Pfam" id="PF07331"/>
    </source>
</evidence>
<comment type="caution">
    <text evidence="4">The sequence shown here is derived from an EMBL/GenBank/DDBJ whole genome shotgun (WGS) entry which is preliminary data.</text>
</comment>
<evidence type="ECO:0000313" key="4">
    <source>
        <dbReference type="EMBL" id="GGM15634.1"/>
    </source>
</evidence>
<protein>
    <recommendedName>
        <fullName evidence="3">DUF1468 domain-containing protein</fullName>
    </recommendedName>
</protein>
<dbReference type="Pfam" id="PF07331">
    <property type="entry name" value="TctB"/>
    <property type="match status" value="1"/>
</dbReference>
<keyword evidence="2" id="KW-0472">Membrane</keyword>
<dbReference type="InterPro" id="IPR009936">
    <property type="entry name" value="DUF1468"/>
</dbReference>
<dbReference type="Proteomes" id="UP000655589">
    <property type="component" value="Unassembled WGS sequence"/>
</dbReference>
<feature type="transmembrane region" description="Helical" evidence="2">
    <location>
        <begin position="96"/>
        <end position="129"/>
    </location>
</feature>
<evidence type="ECO:0000256" key="1">
    <source>
        <dbReference type="SAM" id="MobiDB-lite"/>
    </source>
</evidence>
<keyword evidence="2" id="KW-0812">Transmembrane</keyword>
<reference evidence="4" key="2">
    <citation type="submission" date="2020-09" db="EMBL/GenBank/DDBJ databases">
        <authorList>
            <person name="Sun Q."/>
            <person name="Ohkuma M."/>
        </authorList>
    </citation>
    <scope>NUCLEOTIDE SEQUENCE</scope>
    <source>
        <strain evidence="4">JCM 3051</strain>
    </source>
</reference>
<feature type="transmembrane region" description="Helical" evidence="2">
    <location>
        <begin position="32"/>
        <end position="51"/>
    </location>
</feature>
<feature type="domain" description="DUF1468" evidence="3">
    <location>
        <begin position="2"/>
        <end position="162"/>
    </location>
</feature>
<feature type="transmembrane region" description="Helical" evidence="2">
    <location>
        <begin position="135"/>
        <end position="157"/>
    </location>
</feature>
<dbReference type="EMBL" id="BMPT01000003">
    <property type="protein sequence ID" value="GGM15634.1"/>
    <property type="molecule type" value="Genomic_DNA"/>
</dbReference>
<reference evidence="4" key="1">
    <citation type="journal article" date="2014" name="Int. J. Syst. Evol. Microbiol.">
        <title>Complete genome sequence of Corynebacterium casei LMG S-19264T (=DSM 44701T), isolated from a smear-ripened cheese.</title>
        <authorList>
            <consortium name="US DOE Joint Genome Institute (JGI-PGF)"/>
            <person name="Walter F."/>
            <person name="Albersmeier A."/>
            <person name="Kalinowski J."/>
            <person name="Ruckert C."/>
        </authorList>
    </citation>
    <scope>NUCLEOTIDE SEQUENCE</scope>
    <source>
        <strain evidence="4">JCM 3051</strain>
    </source>
</reference>
<proteinExistence type="predicted"/>
<evidence type="ECO:0000256" key="2">
    <source>
        <dbReference type="SAM" id="Phobius"/>
    </source>
</evidence>
<evidence type="ECO:0000313" key="5">
    <source>
        <dbReference type="Proteomes" id="UP000655589"/>
    </source>
</evidence>